<evidence type="ECO:0000313" key="13">
    <source>
        <dbReference type="Proteomes" id="UP001212841"/>
    </source>
</evidence>
<protein>
    <recommendedName>
        <fullName evidence="11">ABC transporter domain-containing protein</fullName>
    </recommendedName>
</protein>
<dbReference type="PROSITE" id="PS00211">
    <property type="entry name" value="ABC_TRANSPORTER_1"/>
    <property type="match status" value="1"/>
</dbReference>
<evidence type="ECO:0000256" key="7">
    <source>
        <dbReference type="ARBA" id="ARBA00022840"/>
    </source>
</evidence>
<dbReference type="Gene3D" id="3.40.50.300">
    <property type="entry name" value="P-loop containing nucleotide triphosphate hydrolases"/>
    <property type="match status" value="1"/>
</dbReference>
<comment type="subcellular location">
    <subcellularLocation>
        <location evidence="1">Membrane</location>
        <topology evidence="1">Multi-pass membrane protein</topology>
    </subcellularLocation>
</comment>
<dbReference type="InterPro" id="IPR013525">
    <property type="entry name" value="ABC2_TM"/>
</dbReference>
<feature type="transmembrane region" description="Helical" evidence="10">
    <location>
        <begin position="602"/>
        <end position="623"/>
    </location>
</feature>
<dbReference type="EMBL" id="JADGJD010000865">
    <property type="protein sequence ID" value="KAJ3047994.1"/>
    <property type="molecule type" value="Genomic_DNA"/>
</dbReference>
<feature type="transmembrane region" description="Helical" evidence="10">
    <location>
        <begin position="20"/>
        <end position="45"/>
    </location>
</feature>
<dbReference type="AlphaFoldDB" id="A0AAD5S993"/>
<evidence type="ECO:0000256" key="1">
    <source>
        <dbReference type="ARBA" id="ARBA00004141"/>
    </source>
</evidence>
<feature type="transmembrane region" description="Helical" evidence="10">
    <location>
        <begin position="533"/>
        <end position="551"/>
    </location>
</feature>
<evidence type="ECO:0000259" key="11">
    <source>
        <dbReference type="PROSITE" id="PS50893"/>
    </source>
</evidence>
<feature type="domain" description="ABC transporter" evidence="11">
    <location>
        <begin position="702"/>
        <end position="938"/>
    </location>
</feature>
<dbReference type="GO" id="GO:0005524">
    <property type="term" value="F:ATP binding"/>
    <property type="evidence" value="ECO:0007669"/>
    <property type="project" value="UniProtKB-KW"/>
</dbReference>
<dbReference type="GO" id="GO:0016020">
    <property type="term" value="C:membrane"/>
    <property type="evidence" value="ECO:0007669"/>
    <property type="project" value="UniProtKB-SubCell"/>
</dbReference>
<evidence type="ECO:0000256" key="5">
    <source>
        <dbReference type="ARBA" id="ARBA00022737"/>
    </source>
</evidence>
<accession>A0AAD5S993</accession>
<evidence type="ECO:0000256" key="2">
    <source>
        <dbReference type="ARBA" id="ARBA00008869"/>
    </source>
</evidence>
<dbReference type="CDD" id="cd03263">
    <property type="entry name" value="ABC_subfamily_A"/>
    <property type="match status" value="1"/>
</dbReference>
<keyword evidence="7" id="KW-0067">ATP-binding</keyword>
<keyword evidence="6" id="KW-0547">Nucleotide-binding</keyword>
<evidence type="ECO:0000313" key="12">
    <source>
        <dbReference type="EMBL" id="KAJ3047994.1"/>
    </source>
</evidence>
<organism evidence="12 13">
    <name type="scientific">Rhizophlyctis rosea</name>
    <dbReference type="NCBI Taxonomy" id="64517"/>
    <lineage>
        <taxon>Eukaryota</taxon>
        <taxon>Fungi</taxon>
        <taxon>Fungi incertae sedis</taxon>
        <taxon>Chytridiomycota</taxon>
        <taxon>Chytridiomycota incertae sedis</taxon>
        <taxon>Chytridiomycetes</taxon>
        <taxon>Rhizophlyctidales</taxon>
        <taxon>Rhizophlyctidaceae</taxon>
        <taxon>Rhizophlyctis</taxon>
    </lineage>
</organism>
<feature type="non-terminal residue" evidence="12">
    <location>
        <position position="1"/>
    </location>
</feature>
<dbReference type="Pfam" id="PF00005">
    <property type="entry name" value="ABC_tran"/>
    <property type="match status" value="1"/>
</dbReference>
<evidence type="ECO:0000256" key="4">
    <source>
        <dbReference type="ARBA" id="ARBA00022692"/>
    </source>
</evidence>
<dbReference type="GO" id="GO:0016887">
    <property type="term" value="F:ATP hydrolysis activity"/>
    <property type="evidence" value="ECO:0007669"/>
    <property type="project" value="InterPro"/>
</dbReference>
<dbReference type="GO" id="GO:0140359">
    <property type="term" value="F:ABC-type transporter activity"/>
    <property type="evidence" value="ECO:0007669"/>
    <property type="project" value="InterPro"/>
</dbReference>
<keyword evidence="4 10" id="KW-0812">Transmembrane</keyword>
<proteinExistence type="inferred from homology"/>
<feature type="transmembrane region" description="Helical" evidence="10">
    <location>
        <begin position="504"/>
        <end position="526"/>
    </location>
</feature>
<sequence length="1156" mass="127312">MRALGRKTLSYQKRQWFTNICCVSCCPLAMVVISAGLGVFVQVLVDRQTNPRDYVFCSNLTALEDSNFPITNVDDTRLPFGPLPSFKIDNATHTNFLVPPNSFSVGVGSAQPCVKRFTSYSPYTNDSPYSQDPQIRANESWYSLDSTFSPPPKGGWLNPQGAASQLSRYLIQWQLRPWYLYAVADGVNPADIGSRPATAGLSLQRPQDLLPLFTNGGSSAVGGGTVTNGGSTIGVPFKPAGQAGGLLGTMEGRLTLETTDGQMNLQNAVLTSVPYFNSSTAKTPNDLDDAIAGSIKGVIEELKTIDKHVLQLRDPTPAEYQGFLMNASLVVRKMPYGAVLFEEINHAAKRYKYTFSIASDPRLGAASGFPSQGTRQIYLQSQLSNAILRFSNTTSLGSTVIAQSTRAMPSVTSTKLELPIASFIGRILFPFGLSFLLPIFVITVVKEKEERIMIMMQMNGMKQFTYWVTHYIHFYSLHVISSAVFLIVGFGARLDMFRKTEVGVLLAVFFMWGHVQVALALFFATFFSKARTALVLVFLIVLCGVIVSLAMDTLFPIGDAPPAYFIWPPFAFYRILTVLNTAAFSRRLRPYTVSMIRPGDEIFTALMFLVGETVVFLLLTGYIQTIVPSEFGVARKWYWPFQSLARLFGANKKLVTTTTKPTGKVHDEDVETSASELTMEDADVKAERARVVANNFDPNSPVIMKHMRKVYPSRSGLGPKIAVKDVTLAVEEGIVFGLLGPNGAGKTTLISILTGLYDASGGVAKLAGFDIGEERESVYRVIGICPQHDILWDDLTVEEHLLFYARLKGVPVAEEKEAVQTSMATVSLDGPFASRLSKGLSGGEKRRLSIAIALVGSPSVVFLDEPTTGLDPEVRRLVWDIVGRAREGKTIILTTHSMEEAEVLCQRIGIMAKGTLRCLGAPLHLKNLYGSGFRVSFSTISPEASTTACQFIESVLPPPPRTKKVDSFATNVTYEFENEPGLVGRVFEEVERGKEGGKCKVEVKNVAADSVLPFLVTDLPGDQPNTRFNRAMLQAIWVAGSYEVLRDSKSQQRQQQLLGVEERMEDTISEMRVGTEIVHIGDRIRCMRRIRYHRDRDGVNIHELRRAGPVKFLEITKIEREGEHLWVYGYPVGDVAGAADTEVGLKRVHVEDVAGR</sequence>
<gene>
    <name evidence="12" type="ORF">HK097_010977</name>
</gene>
<evidence type="ECO:0000256" key="8">
    <source>
        <dbReference type="ARBA" id="ARBA00022989"/>
    </source>
</evidence>
<evidence type="ECO:0000256" key="6">
    <source>
        <dbReference type="ARBA" id="ARBA00022741"/>
    </source>
</evidence>
<dbReference type="PANTHER" id="PTHR19229:SF36">
    <property type="entry name" value="ATP-BINDING CASSETTE SUB-FAMILY A MEMBER 2"/>
    <property type="match status" value="1"/>
</dbReference>
<keyword evidence="8 10" id="KW-1133">Transmembrane helix</keyword>
<dbReference type="FunFam" id="3.40.50.300:FF:000665">
    <property type="entry name" value="ABC transporter A family member 2"/>
    <property type="match status" value="1"/>
</dbReference>
<keyword evidence="9 10" id="KW-0472">Membrane</keyword>
<dbReference type="InterPro" id="IPR003593">
    <property type="entry name" value="AAA+_ATPase"/>
</dbReference>
<feature type="transmembrane region" description="Helical" evidence="10">
    <location>
        <begin position="563"/>
        <end position="582"/>
    </location>
</feature>
<evidence type="ECO:0000256" key="10">
    <source>
        <dbReference type="SAM" id="Phobius"/>
    </source>
</evidence>
<comment type="caution">
    <text evidence="12">The sequence shown here is derived from an EMBL/GenBank/DDBJ whole genome shotgun (WGS) entry which is preliminary data.</text>
</comment>
<name>A0AAD5S993_9FUNG</name>
<dbReference type="GO" id="GO:0005319">
    <property type="term" value="F:lipid transporter activity"/>
    <property type="evidence" value="ECO:0007669"/>
    <property type="project" value="TreeGrafter"/>
</dbReference>
<dbReference type="SUPFAM" id="SSF52540">
    <property type="entry name" value="P-loop containing nucleoside triphosphate hydrolases"/>
    <property type="match status" value="1"/>
</dbReference>
<keyword evidence="5" id="KW-0677">Repeat</keyword>
<keyword evidence="3" id="KW-0813">Transport</keyword>
<evidence type="ECO:0000256" key="9">
    <source>
        <dbReference type="ARBA" id="ARBA00023136"/>
    </source>
</evidence>
<reference evidence="12" key="1">
    <citation type="submission" date="2020-05" db="EMBL/GenBank/DDBJ databases">
        <title>Phylogenomic resolution of chytrid fungi.</title>
        <authorList>
            <person name="Stajich J.E."/>
            <person name="Amses K."/>
            <person name="Simmons R."/>
            <person name="Seto K."/>
            <person name="Myers J."/>
            <person name="Bonds A."/>
            <person name="Quandt C.A."/>
            <person name="Barry K."/>
            <person name="Liu P."/>
            <person name="Grigoriev I."/>
            <person name="Longcore J.E."/>
            <person name="James T.Y."/>
        </authorList>
    </citation>
    <scope>NUCLEOTIDE SEQUENCE</scope>
    <source>
        <strain evidence="12">JEL0318</strain>
    </source>
</reference>
<dbReference type="PROSITE" id="PS50893">
    <property type="entry name" value="ABC_TRANSPORTER_2"/>
    <property type="match status" value="1"/>
</dbReference>
<dbReference type="SMART" id="SM00382">
    <property type="entry name" value="AAA"/>
    <property type="match status" value="1"/>
</dbReference>
<keyword evidence="13" id="KW-1185">Reference proteome</keyword>
<comment type="similarity">
    <text evidence="2">Belongs to the ABC transporter superfamily. ABCA family.</text>
</comment>
<dbReference type="InterPro" id="IPR003439">
    <property type="entry name" value="ABC_transporter-like_ATP-bd"/>
</dbReference>
<dbReference type="InterPro" id="IPR026082">
    <property type="entry name" value="ABCA"/>
</dbReference>
<dbReference type="Pfam" id="PF12698">
    <property type="entry name" value="ABC2_membrane_3"/>
    <property type="match status" value="1"/>
</dbReference>
<feature type="transmembrane region" description="Helical" evidence="10">
    <location>
        <begin position="423"/>
        <end position="445"/>
    </location>
</feature>
<dbReference type="InterPro" id="IPR027417">
    <property type="entry name" value="P-loop_NTPase"/>
</dbReference>
<evidence type="ECO:0000256" key="3">
    <source>
        <dbReference type="ARBA" id="ARBA00022448"/>
    </source>
</evidence>
<feature type="transmembrane region" description="Helical" evidence="10">
    <location>
        <begin position="466"/>
        <end position="492"/>
    </location>
</feature>
<dbReference type="PANTHER" id="PTHR19229">
    <property type="entry name" value="ATP-BINDING CASSETTE TRANSPORTER SUBFAMILY A ABCA"/>
    <property type="match status" value="1"/>
</dbReference>
<dbReference type="InterPro" id="IPR017871">
    <property type="entry name" value="ABC_transporter-like_CS"/>
</dbReference>
<dbReference type="Proteomes" id="UP001212841">
    <property type="component" value="Unassembled WGS sequence"/>
</dbReference>